<feature type="binding site" evidence="4">
    <location>
        <position position="333"/>
    </location>
    <ligand>
        <name>Mg(2+)</name>
        <dbReference type="ChEBI" id="CHEBI:18420"/>
        <label>1</label>
        <note>catalytic</note>
    </ligand>
</feature>
<evidence type="ECO:0000313" key="8">
    <source>
        <dbReference type="Proteomes" id="UP000199681"/>
    </source>
</evidence>
<sequence length="516" mass="54660">MSAPSAAAQRVAAVTAHRGDSQNFRENTLAAIRSAIAAGADYVEVDVRVTRDGQVVLLHDASLLRLWGFDAAIADLTYAQVALLGGDDLRVPLLRDALKLFEDSPALLLIDMDEEAPAAQAFDVVRESGLDVAWCGSLAGMRRIRSLDAAASIWLPWHRREAPPLELIDELRPDFVNAEYVVLSRKLVDDIHALGLRVACWTVDSAAIMRWVLALGVDSVTSNRLALLAETVREAVGPEPAAFSAVSAFSADELREASAIARELAIWAQDYSRSADKGTISTKANPGDLVTEVDVAVEAHVRARIAAKFPGHNFVGEEMGGEAQAGVPCWYLDPVDGTTNYANLIPWTSFSLALAVDHVPYVAVVSEPWRGDLFEAVAGQGARLNGAALALPRAGEGPLSLAGRVVHTELAGHLPWPGMIELLTALGERFSIMRVMGSATLTVVGIAAGRGAASVIGQFSAVDHLAGTLIVQEAGGVVLDEDGIPNAFPRRGGIVVAAPEAATEVYGLWRAAVRAS</sequence>
<keyword evidence="2" id="KW-0378">Hydrolase</keyword>
<evidence type="ECO:0000256" key="1">
    <source>
        <dbReference type="ARBA" id="ARBA00022723"/>
    </source>
</evidence>
<evidence type="ECO:0000313" key="7">
    <source>
        <dbReference type="EMBL" id="TFB86029.1"/>
    </source>
</evidence>
<dbReference type="Proteomes" id="UP000297963">
    <property type="component" value="Unassembled WGS sequence"/>
</dbReference>
<dbReference type="PANTHER" id="PTHR20854:SF4">
    <property type="entry name" value="INOSITOL-1-MONOPHOSPHATASE-RELATED"/>
    <property type="match status" value="1"/>
</dbReference>
<protein>
    <submittedName>
        <fullName evidence="7">Inositol monophosphatase</fullName>
    </submittedName>
    <submittedName>
        <fullName evidence="6">Myo-inositol-1(Or 4)-monophosphatase/deoxyribonuclease-2</fullName>
    </submittedName>
</protein>
<keyword evidence="1 4" id="KW-0479">Metal-binding</keyword>
<dbReference type="Pfam" id="PF00459">
    <property type="entry name" value="Inositol_P"/>
    <property type="match status" value="1"/>
</dbReference>
<reference evidence="6 8" key="1">
    <citation type="submission" date="2016-10" db="EMBL/GenBank/DDBJ databases">
        <authorList>
            <person name="Varghese N."/>
            <person name="Submissions S."/>
        </authorList>
    </citation>
    <scope>NUCLEOTIDE SEQUENCE [LARGE SCALE GENOMIC DNA]</scope>
    <source>
        <strain evidence="6 8">GMCC 1.11211</strain>
    </source>
</reference>
<dbReference type="InterPro" id="IPR000760">
    <property type="entry name" value="Inositol_monophosphatase-like"/>
</dbReference>
<proteinExistence type="predicted"/>
<evidence type="ECO:0000256" key="3">
    <source>
        <dbReference type="ARBA" id="ARBA00022842"/>
    </source>
</evidence>
<dbReference type="PANTHER" id="PTHR20854">
    <property type="entry name" value="INOSITOL MONOPHOSPHATASE"/>
    <property type="match status" value="1"/>
</dbReference>
<dbReference type="CDD" id="cd01637">
    <property type="entry name" value="IMPase_like"/>
    <property type="match status" value="1"/>
</dbReference>
<dbReference type="CDD" id="cd08556">
    <property type="entry name" value="GDPD"/>
    <property type="match status" value="1"/>
</dbReference>
<keyword evidence="3 4" id="KW-0460">Magnesium</keyword>
<feature type="binding site" evidence="4">
    <location>
        <position position="317"/>
    </location>
    <ligand>
        <name>Mg(2+)</name>
        <dbReference type="ChEBI" id="CHEBI:18420"/>
        <label>1</label>
        <note>catalytic</note>
    </ligand>
</feature>
<dbReference type="InterPro" id="IPR017946">
    <property type="entry name" value="PLC-like_Pdiesterase_TIM-brl"/>
</dbReference>
<organism evidence="7 9">
    <name type="scientific">Cryobacterium levicorallinum</name>
    <dbReference type="NCBI Taxonomy" id="995038"/>
    <lineage>
        <taxon>Bacteria</taxon>
        <taxon>Bacillati</taxon>
        <taxon>Actinomycetota</taxon>
        <taxon>Actinomycetes</taxon>
        <taxon>Micrococcales</taxon>
        <taxon>Microbacteriaceae</taxon>
        <taxon>Cryobacterium</taxon>
    </lineage>
</organism>
<evidence type="ECO:0000259" key="5">
    <source>
        <dbReference type="PROSITE" id="PS51704"/>
    </source>
</evidence>
<dbReference type="RefSeq" id="WP_092448349.1">
    <property type="nucleotide sequence ID" value="NZ_BKAC01000008.1"/>
</dbReference>
<dbReference type="InterPro" id="IPR020583">
    <property type="entry name" value="Inositol_monoP_metal-BS"/>
</dbReference>
<dbReference type="GO" id="GO:0007165">
    <property type="term" value="P:signal transduction"/>
    <property type="evidence" value="ECO:0007669"/>
    <property type="project" value="TreeGrafter"/>
</dbReference>
<dbReference type="Proteomes" id="UP000199681">
    <property type="component" value="Unassembled WGS sequence"/>
</dbReference>
<dbReference type="PROSITE" id="PS00629">
    <property type="entry name" value="IMP_1"/>
    <property type="match status" value="1"/>
</dbReference>
<dbReference type="PROSITE" id="PS51704">
    <property type="entry name" value="GP_PDE"/>
    <property type="match status" value="1"/>
</dbReference>
<feature type="binding site" evidence="4">
    <location>
        <position position="463"/>
    </location>
    <ligand>
        <name>Mg(2+)</name>
        <dbReference type="ChEBI" id="CHEBI:18420"/>
        <label>1</label>
        <note>catalytic</note>
    </ligand>
</feature>
<dbReference type="AlphaFoldDB" id="A0A1I2YP57"/>
<gene>
    <name evidence="7" type="ORF">E3O11_05895</name>
    <name evidence="6" type="ORF">SAMN05216274_102166</name>
</gene>
<comment type="caution">
    <text evidence="7">The sequence shown here is derived from an EMBL/GenBank/DDBJ whole genome shotgun (WGS) entry which is preliminary data.</text>
</comment>
<dbReference type="GO" id="GO:0006020">
    <property type="term" value="P:inositol metabolic process"/>
    <property type="evidence" value="ECO:0007669"/>
    <property type="project" value="TreeGrafter"/>
</dbReference>
<dbReference type="SUPFAM" id="SSF56655">
    <property type="entry name" value="Carbohydrate phosphatase"/>
    <property type="match status" value="1"/>
</dbReference>
<feature type="binding site" evidence="4">
    <location>
        <position position="336"/>
    </location>
    <ligand>
        <name>Mg(2+)</name>
        <dbReference type="ChEBI" id="CHEBI:18420"/>
        <label>1</label>
        <note>catalytic</note>
    </ligand>
</feature>
<dbReference type="GO" id="GO:0008081">
    <property type="term" value="F:phosphoric diester hydrolase activity"/>
    <property type="evidence" value="ECO:0007669"/>
    <property type="project" value="InterPro"/>
</dbReference>
<dbReference type="Gene3D" id="3.30.540.10">
    <property type="entry name" value="Fructose-1,6-Bisphosphatase, subunit A, domain 1"/>
    <property type="match status" value="1"/>
</dbReference>
<evidence type="ECO:0000313" key="9">
    <source>
        <dbReference type="Proteomes" id="UP000297963"/>
    </source>
</evidence>
<dbReference type="Gene3D" id="3.20.20.190">
    <property type="entry name" value="Phosphatidylinositol (PI) phosphodiesterase"/>
    <property type="match status" value="1"/>
</dbReference>
<dbReference type="STRING" id="995038.SAMN05216274_102166"/>
<dbReference type="GO" id="GO:0046872">
    <property type="term" value="F:metal ion binding"/>
    <property type="evidence" value="ECO:0007669"/>
    <property type="project" value="UniProtKB-KW"/>
</dbReference>
<dbReference type="SUPFAM" id="SSF51695">
    <property type="entry name" value="PLC-like phosphodiesterases"/>
    <property type="match status" value="1"/>
</dbReference>
<dbReference type="PRINTS" id="PR00377">
    <property type="entry name" value="IMPHPHTASES"/>
</dbReference>
<comment type="cofactor">
    <cofactor evidence="4">
        <name>Mg(2+)</name>
        <dbReference type="ChEBI" id="CHEBI:18420"/>
    </cofactor>
</comment>
<dbReference type="EMBL" id="FOPW01000002">
    <property type="protein sequence ID" value="SFH26381.1"/>
    <property type="molecule type" value="Genomic_DNA"/>
</dbReference>
<dbReference type="Pfam" id="PF03009">
    <property type="entry name" value="GDPD"/>
    <property type="match status" value="1"/>
</dbReference>
<name>A0A1I2YP57_9MICO</name>
<reference evidence="7 9" key="2">
    <citation type="submission" date="2019-03" db="EMBL/GenBank/DDBJ databases">
        <title>Genomics of glacier-inhabiting Cryobacterium strains.</title>
        <authorList>
            <person name="Liu Q."/>
            <person name="Xin Y.-H."/>
        </authorList>
    </citation>
    <scope>NUCLEOTIDE SEQUENCE [LARGE SCALE GENOMIC DNA]</scope>
    <source>
        <strain evidence="7 9">Hh34</strain>
    </source>
</reference>
<evidence type="ECO:0000256" key="2">
    <source>
        <dbReference type="ARBA" id="ARBA00022801"/>
    </source>
</evidence>
<evidence type="ECO:0000256" key="4">
    <source>
        <dbReference type="PIRSR" id="PIRSR600760-2"/>
    </source>
</evidence>
<dbReference type="InterPro" id="IPR030395">
    <property type="entry name" value="GP_PDE_dom"/>
</dbReference>
<dbReference type="GO" id="GO:0006629">
    <property type="term" value="P:lipid metabolic process"/>
    <property type="evidence" value="ECO:0007669"/>
    <property type="project" value="InterPro"/>
</dbReference>
<feature type="domain" description="GP-PDE" evidence="5">
    <location>
        <begin position="12"/>
        <end position="232"/>
    </location>
</feature>
<keyword evidence="8" id="KW-1185">Reference proteome</keyword>
<dbReference type="Gene3D" id="3.40.190.80">
    <property type="match status" value="1"/>
</dbReference>
<accession>A0A1I2YP57</accession>
<dbReference type="GO" id="GO:0008934">
    <property type="term" value="F:inositol monophosphate 1-phosphatase activity"/>
    <property type="evidence" value="ECO:0007669"/>
    <property type="project" value="TreeGrafter"/>
</dbReference>
<dbReference type="EMBL" id="SOFE01000011">
    <property type="protein sequence ID" value="TFB86029.1"/>
    <property type="molecule type" value="Genomic_DNA"/>
</dbReference>
<evidence type="ECO:0000313" key="6">
    <source>
        <dbReference type="EMBL" id="SFH26381.1"/>
    </source>
</evidence>